<reference evidence="2" key="2">
    <citation type="submission" date="2020-08" db="EMBL/GenBank/DDBJ databases">
        <authorList>
            <person name="Chen M."/>
            <person name="Teng W."/>
            <person name="Zhao L."/>
            <person name="Hu C."/>
            <person name="Zhou Y."/>
            <person name="Han B."/>
            <person name="Song L."/>
            <person name="Shu W."/>
        </authorList>
    </citation>
    <scope>NUCLEOTIDE SEQUENCE</scope>
    <source>
        <strain evidence="2">FACHB-1375</strain>
    </source>
</reference>
<gene>
    <name evidence="2" type="ORF">H6G03_32195</name>
</gene>
<proteinExistence type="predicted"/>
<dbReference type="RefSeq" id="WP_190474209.1">
    <property type="nucleotide sequence ID" value="NZ_JACJPW010000136.1"/>
</dbReference>
<name>A0A926ZK90_9CYAN</name>
<dbReference type="AlphaFoldDB" id="A0A926ZK90"/>
<comment type="caution">
    <text evidence="2">The sequence shown here is derived from an EMBL/GenBank/DDBJ whole genome shotgun (WGS) entry which is preliminary data.</text>
</comment>
<sequence length="314" mass="35655">MSLAIMQRFSADHISRLKQIGLAFFEKIATDQTIAGESQDFYQGLLVGFDRAVKLIDEEDGVRSLNLLQAKIAKFIDVETNSFQADPNSTPAISDRNSFIRRLSKSYIAKLKQIDAEANLDSDIEDCVCPNETQDFYHGCIAALDFAVSLAGEKYAYAQISLLKTNAAYFIDLNKDRERQVHISDNKGLASRKQKGLYENQVLIDNWVQVDNESYPIDKIEQSDTDLLFTQEESLDTQTPKQENSKGEESNLDDINASSHLREQLSILHSNDEIENERANFKFQVEQQLSSLEEQHRLEMETLLSSRTKVIDTV</sequence>
<evidence type="ECO:0000313" key="2">
    <source>
        <dbReference type="EMBL" id="MBD2185675.1"/>
    </source>
</evidence>
<reference evidence="2" key="1">
    <citation type="journal article" date="2015" name="ISME J.">
        <title>Draft Genome Sequence of Streptomyces incarnatus NRRL8089, which Produces the Nucleoside Antibiotic Sinefungin.</title>
        <authorList>
            <person name="Oshima K."/>
            <person name="Hattori M."/>
            <person name="Shimizu H."/>
            <person name="Fukuda K."/>
            <person name="Nemoto M."/>
            <person name="Inagaki K."/>
            <person name="Tamura T."/>
        </authorList>
    </citation>
    <scope>NUCLEOTIDE SEQUENCE</scope>
    <source>
        <strain evidence="2">FACHB-1375</strain>
    </source>
</reference>
<keyword evidence="3" id="KW-1185">Reference proteome</keyword>
<accession>A0A926ZK90</accession>
<dbReference type="EMBL" id="JACJPW010000136">
    <property type="protein sequence ID" value="MBD2185675.1"/>
    <property type="molecule type" value="Genomic_DNA"/>
</dbReference>
<evidence type="ECO:0000313" key="3">
    <source>
        <dbReference type="Proteomes" id="UP000641646"/>
    </source>
</evidence>
<evidence type="ECO:0000256" key="1">
    <source>
        <dbReference type="SAM" id="MobiDB-lite"/>
    </source>
</evidence>
<organism evidence="2 3">
    <name type="scientific">Aerosakkonema funiforme FACHB-1375</name>
    <dbReference type="NCBI Taxonomy" id="2949571"/>
    <lineage>
        <taxon>Bacteria</taxon>
        <taxon>Bacillati</taxon>
        <taxon>Cyanobacteriota</taxon>
        <taxon>Cyanophyceae</taxon>
        <taxon>Oscillatoriophycideae</taxon>
        <taxon>Aerosakkonematales</taxon>
        <taxon>Aerosakkonemataceae</taxon>
        <taxon>Aerosakkonema</taxon>
    </lineage>
</organism>
<feature type="region of interest" description="Disordered" evidence="1">
    <location>
        <begin position="234"/>
        <end position="256"/>
    </location>
</feature>
<protein>
    <submittedName>
        <fullName evidence="2">Uncharacterized protein</fullName>
    </submittedName>
</protein>
<dbReference type="Proteomes" id="UP000641646">
    <property type="component" value="Unassembled WGS sequence"/>
</dbReference>